<dbReference type="OrthoDB" id="9759819at2"/>
<dbReference type="Pfam" id="PF18135">
    <property type="entry name" value="Type_ISP_C"/>
    <property type="match status" value="1"/>
</dbReference>
<name>A0A1I2IC50_9BACT</name>
<dbReference type="AlphaFoldDB" id="A0A1I2IC50"/>
<protein>
    <recommendedName>
        <fullName evidence="1">Type ISP restriction-modification enzyme LLaBIII C-terminal specificity domain-containing protein</fullName>
    </recommendedName>
</protein>
<dbReference type="RefSeq" id="WP_091548456.1">
    <property type="nucleotide sequence ID" value="NZ_FONY01000031.1"/>
</dbReference>
<sequence length="80" mass="9306">MIDELTTLEGLPAEALAYKLGNRSAVEWVLDQYKPYKSADKTIQERFNNYDFAQYKEQVIDLVQNVVYVSVETMKIVKEL</sequence>
<reference evidence="2 3" key="1">
    <citation type="submission" date="2016-10" db="EMBL/GenBank/DDBJ databases">
        <authorList>
            <person name="de Groot N.N."/>
        </authorList>
    </citation>
    <scope>NUCLEOTIDE SEQUENCE [LARGE SCALE GENOMIC DNA]</scope>
    <source>
        <strain>GEY</strain>
        <strain evidence="3">DSM 9560</strain>
    </source>
</reference>
<evidence type="ECO:0000313" key="2">
    <source>
        <dbReference type="EMBL" id="SFF39912.1"/>
    </source>
</evidence>
<dbReference type="Proteomes" id="UP000199513">
    <property type="component" value="Unassembled WGS sequence"/>
</dbReference>
<evidence type="ECO:0000259" key="1">
    <source>
        <dbReference type="Pfam" id="PF18135"/>
    </source>
</evidence>
<evidence type="ECO:0000313" key="3">
    <source>
        <dbReference type="Proteomes" id="UP000199513"/>
    </source>
</evidence>
<gene>
    <name evidence="2" type="ORF">SAMN04488541_10312</name>
</gene>
<accession>A0A1I2IC50</accession>
<dbReference type="InterPro" id="IPR041635">
    <property type="entry name" value="Type_ISP_LLaBIII_C"/>
</dbReference>
<keyword evidence="3" id="KW-1185">Reference proteome</keyword>
<dbReference type="STRING" id="1003.SAMN04488541_10312"/>
<organism evidence="2 3">
    <name type="scientific">Thermoflexibacter ruber</name>
    <dbReference type="NCBI Taxonomy" id="1003"/>
    <lineage>
        <taxon>Bacteria</taxon>
        <taxon>Pseudomonadati</taxon>
        <taxon>Bacteroidota</taxon>
        <taxon>Cytophagia</taxon>
        <taxon>Cytophagales</taxon>
        <taxon>Thermoflexibacteraceae</taxon>
        <taxon>Thermoflexibacter</taxon>
    </lineage>
</organism>
<proteinExistence type="predicted"/>
<dbReference type="EMBL" id="FONY01000031">
    <property type="protein sequence ID" value="SFF39912.1"/>
    <property type="molecule type" value="Genomic_DNA"/>
</dbReference>
<feature type="domain" description="Type ISP restriction-modification enzyme LLaBIII C-terminal specificity" evidence="1">
    <location>
        <begin position="2"/>
        <end position="62"/>
    </location>
</feature>